<protein>
    <submittedName>
        <fullName evidence="2">IS3 family transposase</fullName>
    </submittedName>
</protein>
<sequence>MAFDSYEEAYQAVMEYMKFYNERRIHSSILDLPPHEFYKKAQTESLIIKEVRV</sequence>
<proteinExistence type="predicted"/>
<reference evidence="2" key="1">
    <citation type="submission" date="2020-10" db="EMBL/GenBank/DDBJ databases">
        <authorList>
            <person name="Delgado J.A."/>
            <person name="Gonzalez J.M."/>
        </authorList>
    </citation>
    <scope>NUCLEOTIDE SEQUENCE</scope>
    <source>
        <strain evidence="2">23.6</strain>
    </source>
</reference>
<dbReference type="InterPro" id="IPR001584">
    <property type="entry name" value="Integrase_cat-core"/>
</dbReference>
<dbReference type="AlphaFoldDB" id="A0AB38R482"/>
<gene>
    <name evidence="2" type="ORF">IMI45_09810</name>
</gene>
<dbReference type="GO" id="GO:0015074">
    <property type="term" value="P:DNA integration"/>
    <property type="evidence" value="ECO:0007669"/>
    <property type="project" value="InterPro"/>
</dbReference>
<feature type="domain" description="Integrase catalytic" evidence="1">
    <location>
        <begin position="2"/>
        <end position="39"/>
    </location>
</feature>
<evidence type="ECO:0000313" key="3">
    <source>
        <dbReference type="Proteomes" id="UP001058458"/>
    </source>
</evidence>
<dbReference type="Proteomes" id="UP001058458">
    <property type="component" value="Chromosome"/>
</dbReference>
<evidence type="ECO:0000259" key="1">
    <source>
        <dbReference type="Pfam" id="PF13333"/>
    </source>
</evidence>
<organism evidence="2 3">
    <name type="scientific">Parageobacillus thermoglucosidasius</name>
    <name type="common">Geobacillus thermoglucosidasius</name>
    <dbReference type="NCBI Taxonomy" id="1426"/>
    <lineage>
        <taxon>Bacteria</taxon>
        <taxon>Bacillati</taxon>
        <taxon>Bacillota</taxon>
        <taxon>Bacilli</taxon>
        <taxon>Bacillales</taxon>
        <taxon>Anoxybacillaceae</taxon>
        <taxon>Parageobacillus</taxon>
    </lineage>
</organism>
<evidence type="ECO:0000313" key="2">
    <source>
        <dbReference type="EMBL" id="UOE78151.1"/>
    </source>
</evidence>
<dbReference type="Pfam" id="PF13333">
    <property type="entry name" value="rve_2"/>
    <property type="match status" value="1"/>
</dbReference>
<name>A0AB38R482_PARTM</name>
<accession>A0AB38R482</accession>
<dbReference type="EMBL" id="CP063414">
    <property type="protein sequence ID" value="UOE78151.1"/>
    <property type="molecule type" value="Genomic_DNA"/>
</dbReference>